<dbReference type="InterPro" id="IPR003593">
    <property type="entry name" value="AAA+_ATPase"/>
</dbReference>
<organism evidence="3 4">
    <name type="scientific">Yinghuangia soli</name>
    <dbReference type="NCBI Taxonomy" id="2908204"/>
    <lineage>
        <taxon>Bacteria</taxon>
        <taxon>Bacillati</taxon>
        <taxon>Actinomycetota</taxon>
        <taxon>Actinomycetes</taxon>
        <taxon>Kitasatosporales</taxon>
        <taxon>Streptomycetaceae</taxon>
        <taxon>Yinghuangia</taxon>
    </lineage>
</organism>
<evidence type="ECO:0000259" key="2">
    <source>
        <dbReference type="SMART" id="SM00382"/>
    </source>
</evidence>
<feature type="region of interest" description="Disordered" evidence="1">
    <location>
        <begin position="1"/>
        <end position="68"/>
    </location>
</feature>
<sequence>MADGTEGRDGQRWEQAAGPAAGRPGRAAREVPGAPAALVAAARSGPPTEGSPAESAEDPAEGEPQGTGDHEVLRARLAGQAAELARRADRLNRLRIEAFGATGLRLLGTARLRTAEDTELRDLVRVGGHLLAGGNPGSPGNAVDLGAPAPAGGAADGPAAGRTFSVHRPDPAAAGGGPGFTATGLDTVPELFGHPDAARDLDALFRYYRGARLLHLRHVDGLLLAVFQAGPRADDVRVLRWRLGADGTPAYLDARGDRDHTYPPPYDFAWTETTREDHRPGRHPHVSVADGAVFVSTCGGELTVKTADDTETPAGTVHREPVDEPLQSLADADIHYARVGTLVLLRIRPYKEDTWRHLVHATTTATAVRLDAIGQAACRLPGDEGIVFPGGFHLGTGLHKTFDTDTRGMGLQRVLRSPNGEDTLYVFHRPEDGRTLLQSYNSIAKTTAAPLTGRGFTTLDDGRLVILRGDPEPVRSHPVQVWASPYTSDTYDAARPAPGGPLGRIGNADLVHGIADTLAVVRLAEGTTATAAGYQALLDAAARVADRCHWLADDGLGGLHEPLDALRATAAQILAEFRAGQELADAAARSVDDAAARIAALVRRTRNDVPHSADGWIRQLAALRDAQGSLAPLRSLRELRPADHDRITALHTALGDDLAAAGRRATAFLGGPDAFTAPRAEADDLARQAAAATSVADGTPITARLDELADGLHLVASVVTDLDDADATVRTGVLARITDVHSALARARALLAARLRSLAEEEGRAESAAQYALLAQNITAGLAAADTPESCDEQLARILLRIEDLGIRFPDFDDLRRDLAAKRDETENAFAARRQALVDERARHTARLADSAHRILASIRRRAAALRSSTEITAYFAADPTVAKIHRTAAELRTLGDYVAAEELDGRLKAARQEAARTLRDRADLSGDGGATVRLGRHHFAVTTRTPTLTLVPHAGHMAFALTGTDYRRPVTDPAFTATAPLWDRTLPSESPAVYRAEYLAARLMAAHTLDTLAAADLPALLHQAVEDAPDEGYERGVHDHDAHAILRTLLRLHADAGLLRYPAADRAAAQLFWVHGTDDEARRQWTWRARSLGRARAAFGAGPEMAALGQELALLIGAFAAENTPAGDAAPDPERAAEYLLEELARSTRDPGGFVAAAAARTLVDKFRHAVGTDAYDEDLRRVTGLPARQQLVRAWLGSYRATAGEAADPGDLAEAVALELCPDLPRYPGTADTRAAVPGLLGDHPRIERGTLPLRLDEFLPRLAEFRTRQAPAFRAYQGLRRRVIAAEHTRLRLDDHRPSVVTTFVRNRLVDQVYLPLVGDNLAKQIGAAGRTKRTDNHGLLLLVSPPGYGKTTLVEYVAERLGMLLVRIDGPALGRGATSLDPAEAPDATSRREIEKANFALAAADNVLLYLDDIQHCSPELLQKFLPLCDAQRRIAGVRDGEAHTYDLRGKRFAVVMAGNPYTEQGRRFRVPDMLANRADVWNLGDVVGGRQDAFALSFVENALTANTVLAPLAERGTADLDLLLQQAAAPAGTAPVRPDRLEHAYAPAELDRITAVLRHLLAARATVLTVNRAYMESAARTDASRTEPAFRLQGSYRNMNRIAERITPAMDPAELDALVTGHYTAEAQTLGADTEANLLKLAELRGLLTGPEAARWTAVKQAWANRVAPGPGLA</sequence>
<protein>
    <submittedName>
        <fullName evidence="3">DNA repair ATPase</fullName>
    </submittedName>
</protein>
<feature type="compositionally biased region" description="Basic and acidic residues" evidence="1">
    <location>
        <begin position="1"/>
        <end position="12"/>
    </location>
</feature>
<dbReference type="GO" id="GO:0016887">
    <property type="term" value="F:ATP hydrolysis activity"/>
    <property type="evidence" value="ECO:0007669"/>
    <property type="project" value="InterPro"/>
</dbReference>
<feature type="compositionally biased region" description="Low complexity" evidence="1">
    <location>
        <begin position="149"/>
        <end position="161"/>
    </location>
</feature>
<dbReference type="Pfam" id="PF07728">
    <property type="entry name" value="AAA_5"/>
    <property type="match status" value="1"/>
</dbReference>
<evidence type="ECO:0000256" key="1">
    <source>
        <dbReference type="SAM" id="MobiDB-lite"/>
    </source>
</evidence>
<dbReference type="GO" id="GO:0005524">
    <property type="term" value="F:ATP binding"/>
    <property type="evidence" value="ECO:0007669"/>
    <property type="project" value="InterPro"/>
</dbReference>
<proteinExistence type="predicted"/>
<evidence type="ECO:0000313" key="4">
    <source>
        <dbReference type="Proteomes" id="UP001165378"/>
    </source>
</evidence>
<gene>
    <name evidence="3" type="ORF">LZ495_30865</name>
</gene>
<dbReference type="EMBL" id="JAKFHA010000025">
    <property type="protein sequence ID" value="MCF2531594.1"/>
    <property type="molecule type" value="Genomic_DNA"/>
</dbReference>
<dbReference type="Pfam" id="PF12458">
    <property type="entry name" value="DUF3686"/>
    <property type="match status" value="1"/>
</dbReference>
<dbReference type="InterPro" id="IPR011704">
    <property type="entry name" value="ATPase_dyneun-rel_AAA"/>
</dbReference>
<dbReference type="InterPro" id="IPR020958">
    <property type="entry name" value="DUF3686"/>
</dbReference>
<feature type="region of interest" description="Disordered" evidence="1">
    <location>
        <begin position="149"/>
        <end position="180"/>
    </location>
</feature>
<dbReference type="InterPro" id="IPR027417">
    <property type="entry name" value="P-loop_NTPase"/>
</dbReference>
<accession>A0AA41Q761</accession>
<dbReference type="SMART" id="SM00382">
    <property type="entry name" value="AAA"/>
    <property type="match status" value="1"/>
</dbReference>
<dbReference type="Proteomes" id="UP001165378">
    <property type="component" value="Unassembled WGS sequence"/>
</dbReference>
<name>A0AA41Q761_9ACTN</name>
<dbReference type="SUPFAM" id="SSF52540">
    <property type="entry name" value="P-loop containing nucleoside triphosphate hydrolases"/>
    <property type="match status" value="1"/>
</dbReference>
<feature type="compositionally biased region" description="Low complexity" evidence="1">
    <location>
        <begin position="16"/>
        <end position="47"/>
    </location>
</feature>
<comment type="caution">
    <text evidence="3">The sequence shown here is derived from an EMBL/GenBank/DDBJ whole genome shotgun (WGS) entry which is preliminary data.</text>
</comment>
<dbReference type="InterPro" id="IPR057224">
    <property type="entry name" value="DUF7902"/>
</dbReference>
<keyword evidence="4" id="KW-1185">Reference proteome</keyword>
<dbReference type="Pfam" id="PF25472">
    <property type="entry name" value="DUF7902"/>
    <property type="match status" value="1"/>
</dbReference>
<dbReference type="Gene3D" id="3.40.50.300">
    <property type="entry name" value="P-loop containing nucleotide triphosphate hydrolases"/>
    <property type="match status" value="1"/>
</dbReference>
<feature type="domain" description="AAA+ ATPase" evidence="2">
    <location>
        <begin position="1340"/>
        <end position="1490"/>
    </location>
</feature>
<evidence type="ECO:0000313" key="3">
    <source>
        <dbReference type="EMBL" id="MCF2531594.1"/>
    </source>
</evidence>
<reference evidence="3" key="1">
    <citation type="submission" date="2022-01" db="EMBL/GenBank/DDBJ databases">
        <title>Genome-Based Taxonomic Classification of the Phylum Actinobacteria.</title>
        <authorList>
            <person name="Gao Y."/>
        </authorList>
    </citation>
    <scope>NUCLEOTIDE SEQUENCE</scope>
    <source>
        <strain evidence="3">KLBMP 8922</strain>
    </source>
</reference>